<evidence type="ECO:0000313" key="2">
    <source>
        <dbReference type="Proteomes" id="UP000023351"/>
    </source>
</evidence>
<organism evidence="1 2">
    <name type="scientific">Mycobacteroides abscessus subsp. bolletii 1513</name>
    <dbReference type="NCBI Taxonomy" id="1299321"/>
    <lineage>
        <taxon>Bacteria</taxon>
        <taxon>Bacillati</taxon>
        <taxon>Actinomycetota</taxon>
        <taxon>Actinomycetes</taxon>
        <taxon>Mycobacteriales</taxon>
        <taxon>Mycobacteriaceae</taxon>
        <taxon>Mycobacteroides</taxon>
        <taxon>Mycobacteroides abscessus</taxon>
    </lineage>
</organism>
<dbReference type="AlphaFoldDB" id="X8DFW9"/>
<name>X8DFW9_9MYCO</name>
<dbReference type="EMBL" id="JAOJ01000003">
    <property type="protein sequence ID" value="EUA67522.1"/>
    <property type="molecule type" value="Genomic_DNA"/>
</dbReference>
<sequence>MAREGGQEAASATSNDSVLSRSLQLPGQFCGSALAGGLAEITCVRAAKQIDASHALRQEIAPVFSAFLSRNAECHSRPVTRAAP</sequence>
<protein>
    <submittedName>
        <fullName evidence="1">Uncharacterized protein</fullName>
    </submittedName>
</protein>
<comment type="caution">
    <text evidence="1">The sequence shown here is derived from an EMBL/GenBank/DDBJ whole genome shotgun (WGS) entry which is preliminary data.</text>
</comment>
<dbReference type="Proteomes" id="UP000023351">
    <property type="component" value="Unassembled WGS sequence"/>
</dbReference>
<proteinExistence type="predicted"/>
<accession>X8DFW9</accession>
<reference evidence="1 2" key="1">
    <citation type="submission" date="2013-12" db="EMBL/GenBank/DDBJ databases">
        <authorList>
            <person name="Zelazny A."/>
            <person name="Olivier K."/>
            <person name="Holland S."/>
            <person name="Lenaerts A."/>
            <person name="Ordway D."/>
            <person name="DeGroote M.A."/>
            <person name="Parker T."/>
            <person name="Sizemore C."/>
            <person name="Tallon L.J."/>
            <person name="Sadzewicz L.K."/>
            <person name="Sengamalay N."/>
            <person name="Fraser C.M."/>
            <person name="Hine E."/>
            <person name="Shefchek K.A."/>
            <person name="Das S.P."/>
            <person name="Tettelin H."/>
        </authorList>
    </citation>
    <scope>NUCLEOTIDE SEQUENCE [LARGE SCALE GENOMIC DNA]</scope>
    <source>
        <strain evidence="1 2">1513</strain>
    </source>
</reference>
<evidence type="ECO:0000313" key="1">
    <source>
        <dbReference type="EMBL" id="EUA67522.1"/>
    </source>
</evidence>
<dbReference type="PATRIC" id="fig|1299321.3.peg.4401"/>
<gene>
    <name evidence="1" type="ORF">I540_4564</name>
</gene>